<sequence length="562" mass="61783">MSLGACVLCIEDEPSLRRDLVDELRDAGYRVIEAADGLQGYDMLEREQPDLVLCDISMPGMNGLELLQKLRGSQLANAQVPFVFLTAHGQKHELIRGHDLGADDYLVKPVDFDLLLSLLRSRLRGVRRARHDLYSELQLALEQVDTLSRVSLAERSDPRIDLDTVLEHAVAPVELLLAVSTERGFGSSDHAQTEAANALLAALPPAEALADPRCYRLPSGALAVVLMRPASVAPGGADEATRLLRLQAMATSLQKTIVLAPLVPGTGVSISVFVDEAMMALHQAVRDRISELLVLTPSASDRLRLERHIEASLVQAIERGELFLQYEPKVRLADRQVLGVEALVRWRCADFGLIAPGLFIPLIERSGQIGLLTDWVLDEALRELAVLRQQNQPLLMAVNISASDLKGNLPARIDAALERHGVPPSSLEVEITETAVIRDIERAADVMAQLRQRGVRVSIDDFGTGHASLTYLRTFPIDSIKIDRLFVQHIDAQPVDQAIVRGVLSLAQSLGLRVVAEGVEDRSQLDRLRELGCEQAQGYYFSRPMTAVQLEHYLRNDADGAD</sequence>
<evidence type="ECO:0000259" key="2">
    <source>
        <dbReference type="PROSITE" id="PS50110"/>
    </source>
</evidence>
<dbReference type="GO" id="GO:0000160">
    <property type="term" value="P:phosphorelay signal transduction system"/>
    <property type="evidence" value="ECO:0007669"/>
    <property type="project" value="InterPro"/>
</dbReference>
<dbReference type="Pfam" id="PF00072">
    <property type="entry name" value="Response_reg"/>
    <property type="match status" value="1"/>
</dbReference>
<dbReference type="Proteomes" id="UP000199758">
    <property type="component" value="Unassembled WGS sequence"/>
</dbReference>
<dbReference type="InterPro" id="IPR001633">
    <property type="entry name" value="EAL_dom"/>
</dbReference>
<dbReference type="RefSeq" id="WP_072897909.1">
    <property type="nucleotide sequence ID" value="NZ_FQWZ01000005.1"/>
</dbReference>
<evidence type="ECO:0000313" key="5">
    <source>
        <dbReference type="Proteomes" id="UP000199758"/>
    </source>
</evidence>
<dbReference type="InterPro" id="IPR035919">
    <property type="entry name" value="EAL_sf"/>
</dbReference>
<dbReference type="Pfam" id="PF00563">
    <property type="entry name" value="EAL"/>
    <property type="match status" value="1"/>
</dbReference>
<dbReference type="PROSITE" id="PS50110">
    <property type="entry name" value="RESPONSE_REGULATORY"/>
    <property type="match status" value="1"/>
</dbReference>
<dbReference type="InterPro" id="IPR001789">
    <property type="entry name" value="Sig_transdc_resp-reg_receiver"/>
</dbReference>
<dbReference type="CDD" id="cd01948">
    <property type="entry name" value="EAL"/>
    <property type="match status" value="1"/>
</dbReference>
<keyword evidence="5" id="KW-1185">Reference proteome</keyword>
<dbReference type="SMART" id="SM00448">
    <property type="entry name" value="REC"/>
    <property type="match status" value="1"/>
</dbReference>
<dbReference type="EMBL" id="FQWZ01000005">
    <property type="protein sequence ID" value="SHH07253.1"/>
    <property type="molecule type" value="Genomic_DNA"/>
</dbReference>
<name>A0A1M5Q1B0_9GAMM</name>
<reference evidence="4 5" key="1">
    <citation type="submission" date="2016-11" db="EMBL/GenBank/DDBJ databases">
        <authorList>
            <person name="Jaros S."/>
            <person name="Januszkiewicz K."/>
            <person name="Wedrychowicz H."/>
        </authorList>
    </citation>
    <scope>NUCLEOTIDE SEQUENCE [LARGE SCALE GENOMIC DNA]</scope>
    <source>
        <strain evidence="4 5">CGMCC 1.7049</strain>
    </source>
</reference>
<dbReference type="PANTHER" id="PTHR33121:SF70">
    <property type="entry name" value="SIGNALING PROTEIN YKOW"/>
    <property type="match status" value="1"/>
</dbReference>
<evidence type="ECO:0000259" key="3">
    <source>
        <dbReference type="PROSITE" id="PS50883"/>
    </source>
</evidence>
<dbReference type="PANTHER" id="PTHR33121">
    <property type="entry name" value="CYCLIC DI-GMP PHOSPHODIESTERASE PDEF"/>
    <property type="match status" value="1"/>
</dbReference>
<organism evidence="4 5">
    <name type="scientific">Hydrocarboniphaga daqingensis</name>
    <dbReference type="NCBI Taxonomy" id="490188"/>
    <lineage>
        <taxon>Bacteria</taxon>
        <taxon>Pseudomonadati</taxon>
        <taxon>Pseudomonadota</taxon>
        <taxon>Gammaproteobacteria</taxon>
        <taxon>Nevskiales</taxon>
        <taxon>Nevskiaceae</taxon>
        <taxon>Hydrocarboniphaga</taxon>
    </lineage>
</organism>
<dbReference type="SUPFAM" id="SSF52172">
    <property type="entry name" value="CheY-like"/>
    <property type="match status" value="1"/>
</dbReference>
<dbReference type="STRING" id="490188.SAMN04488068_2417"/>
<proteinExistence type="predicted"/>
<gene>
    <name evidence="4" type="ORF">SAMN04488068_2417</name>
</gene>
<keyword evidence="1" id="KW-0597">Phosphoprotein</keyword>
<accession>A0A1M5Q1B0</accession>
<feature type="modified residue" description="4-aspartylphosphate" evidence="1">
    <location>
        <position position="55"/>
    </location>
</feature>
<feature type="domain" description="EAL" evidence="3">
    <location>
        <begin position="306"/>
        <end position="558"/>
    </location>
</feature>
<dbReference type="OrthoDB" id="9813913at2"/>
<dbReference type="InterPro" id="IPR050706">
    <property type="entry name" value="Cyclic-di-GMP_PDE-like"/>
</dbReference>
<dbReference type="Gene3D" id="3.40.50.2300">
    <property type="match status" value="1"/>
</dbReference>
<dbReference type="SUPFAM" id="SSF141868">
    <property type="entry name" value="EAL domain-like"/>
    <property type="match status" value="1"/>
</dbReference>
<dbReference type="CDD" id="cd17574">
    <property type="entry name" value="REC_OmpR"/>
    <property type="match status" value="1"/>
</dbReference>
<protein>
    <submittedName>
        <fullName evidence="4">EAL domain, c-di-GMP-specific phosphodiesterase class I (Or its enzymatically inactive variant)</fullName>
    </submittedName>
</protein>
<dbReference type="AlphaFoldDB" id="A0A1M5Q1B0"/>
<dbReference type="InterPro" id="IPR011006">
    <property type="entry name" value="CheY-like_superfamily"/>
</dbReference>
<feature type="domain" description="Response regulatory" evidence="2">
    <location>
        <begin position="6"/>
        <end position="123"/>
    </location>
</feature>
<evidence type="ECO:0000256" key="1">
    <source>
        <dbReference type="PROSITE-ProRule" id="PRU00169"/>
    </source>
</evidence>
<dbReference type="GO" id="GO:0071111">
    <property type="term" value="F:cyclic-guanylate-specific phosphodiesterase activity"/>
    <property type="evidence" value="ECO:0007669"/>
    <property type="project" value="InterPro"/>
</dbReference>
<dbReference type="SMART" id="SM00052">
    <property type="entry name" value="EAL"/>
    <property type="match status" value="1"/>
</dbReference>
<dbReference type="PROSITE" id="PS50883">
    <property type="entry name" value="EAL"/>
    <property type="match status" value="1"/>
</dbReference>
<dbReference type="Gene3D" id="3.20.20.450">
    <property type="entry name" value="EAL domain"/>
    <property type="match status" value="1"/>
</dbReference>
<evidence type="ECO:0000313" key="4">
    <source>
        <dbReference type="EMBL" id="SHH07253.1"/>
    </source>
</evidence>